<comment type="caution">
    <text evidence="3">The sequence shown here is derived from an EMBL/GenBank/DDBJ whole genome shotgun (WGS) entry which is preliminary data.</text>
</comment>
<dbReference type="EMBL" id="SNVJ01000001">
    <property type="protein sequence ID" value="MXP61782.1"/>
    <property type="molecule type" value="Genomic_DNA"/>
</dbReference>
<dbReference type="PROSITE" id="PS50885">
    <property type="entry name" value="HAMP"/>
    <property type="match status" value="1"/>
</dbReference>
<dbReference type="Pfam" id="PF11845">
    <property type="entry name" value="Tll0287-like"/>
    <property type="match status" value="1"/>
</dbReference>
<dbReference type="InterPro" id="IPR021796">
    <property type="entry name" value="Tll0287-like_dom"/>
</dbReference>
<dbReference type="Pfam" id="PF00672">
    <property type="entry name" value="HAMP"/>
    <property type="match status" value="1"/>
</dbReference>
<sequence>MVALQVPGVRRTVSRILISVFLVGLLAGLGGFYFLLQERALRQAASEARILLTSALAIRGYTAKNIFPKLSRLPLDEFHEETVPSFGAQTVFRMVASDYGAYTYREPALNPTSRADLATPFEVELIQRFRADAALHELSGVRPTETDRLFYLARPIRVTQEGCLTCHSTPDRAPPAMLAKYGGSNGFGWQMNEVVGAQVLTVPVTEGLKGSLELVGMLGLGLAVIFGVAYVALVLALDTMVIRPLGALSRAAEAASQSHDTRLRLPRAGAGEIRSLAEAIERLRTSLGKALGQLGRGERPAPQRDEEGA</sequence>
<dbReference type="CDD" id="cd06225">
    <property type="entry name" value="HAMP"/>
    <property type="match status" value="1"/>
</dbReference>
<keyword evidence="1" id="KW-0472">Membrane</keyword>
<accession>A0A845B8Q2</accession>
<dbReference type="Gene3D" id="6.10.340.10">
    <property type="match status" value="1"/>
</dbReference>
<name>A0A845B8Q2_9PROT</name>
<feature type="transmembrane region" description="Helical" evidence="1">
    <location>
        <begin position="16"/>
        <end position="36"/>
    </location>
</feature>
<evidence type="ECO:0000256" key="1">
    <source>
        <dbReference type="SAM" id="Phobius"/>
    </source>
</evidence>
<feature type="transmembrane region" description="Helical" evidence="1">
    <location>
        <begin position="214"/>
        <end position="237"/>
    </location>
</feature>
<evidence type="ECO:0000313" key="4">
    <source>
        <dbReference type="Proteomes" id="UP000460715"/>
    </source>
</evidence>
<dbReference type="GO" id="GO:0016020">
    <property type="term" value="C:membrane"/>
    <property type="evidence" value="ECO:0007669"/>
    <property type="project" value="InterPro"/>
</dbReference>
<organism evidence="3 4">
    <name type="scientific">Teichococcus coralli</name>
    <dbReference type="NCBI Taxonomy" id="2545983"/>
    <lineage>
        <taxon>Bacteria</taxon>
        <taxon>Pseudomonadati</taxon>
        <taxon>Pseudomonadota</taxon>
        <taxon>Alphaproteobacteria</taxon>
        <taxon>Acetobacterales</taxon>
        <taxon>Roseomonadaceae</taxon>
        <taxon>Roseomonas</taxon>
    </lineage>
</organism>
<feature type="domain" description="HAMP" evidence="2">
    <location>
        <begin position="239"/>
        <end position="292"/>
    </location>
</feature>
<keyword evidence="4" id="KW-1185">Reference proteome</keyword>
<dbReference type="SMART" id="SM00304">
    <property type="entry name" value="HAMP"/>
    <property type="match status" value="1"/>
</dbReference>
<dbReference type="Proteomes" id="UP000460715">
    <property type="component" value="Unassembled WGS sequence"/>
</dbReference>
<dbReference type="AlphaFoldDB" id="A0A845B8Q2"/>
<dbReference type="InterPro" id="IPR003660">
    <property type="entry name" value="HAMP_dom"/>
</dbReference>
<gene>
    <name evidence="3" type="ORF">E0493_00270</name>
</gene>
<evidence type="ECO:0000259" key="2">
    <source>
        <dbReference type="PROSITE" id="PS50885"/>
    </source>
</evidence>
<protein>
    <submittedName>
        <fullName evidence="3">DUF3365 domain-containing protein</fullName>
    </submittedName>
</protein>
<keyword evidence="1" id="KW-1133">Transmembrane helix</keyword>
<proteinExistence type="predicted"/>
<dbReference type="GO" id="GO:0007165">
    <property type="term" value="P:signal transduction"/>
    <property type="evidence" value="ECO:0007669"/>
    <property type="project" value="InterPro"/>
</dbReference>
<keyword evidence="1" id="KW-0812">Transmembrane</keyword>
<evidence type="ECO:0000313" key="3">
    <source>
        <dbReference type="EMBL" id="MXP61782.1"/>
    </source>
</evidence>
<reference evidence="3 4" key="1">
    <citation type="submission" date="2019-03" db="EMBL/GenBank/DDBJ databases">
        <title>Roseomonas sp. a novel Roseomonas species isolated from Sea whip Gorgonian.</title>
        <authorList>
            <person name="Li F."/>
            <person name="Pan X."/>
            <person name="Huang S."/>
            <person name="Li Z."/>
            <person name="Meng B."/>
        </authorList>
    </citation>
    <scope>NUCLEOTIDE SEQUENCE [LARGE SCALE GENOMIC DNA]</scope>
    <source>
        <strain evidence="3 4">M0104</strain>
    </source>
</reference>